<name>A0ABD1Z9E0_9MARC</name>
<dbReference type="EMBL" id="JBHFFA010000002">
    <property type="protein sequence ID" value="KAL2644421.1"/>
    <property type="molecule type" value="Genomic_DNA"/>
</dbReference>
<keyword evidence="3" id="KW-1185">Reference proteome</keyword>
<protein>
    <recommendedName>
        <fullName evidence="4">Ribosomal protein S10</fullName>
    </recommendedName>
</protein>
<evidence type="ECO:0008006" key="4">
    <source>
        <dbReference type="Google" id="ProtNLM"/>
    </source>
</evidence>
<dbReference type="AlphaFoldDB" id="A0ABD1Z9E0"/>
<evidence type="ECO:0000313" key="3">
    <source>
        <dbReference type="Proteomes" id="UP001605036"/>
    </source>
</evidence>
<feature type="compositionally biased region" description="Basic and acidic residues" evidence="1">
    <location>
        <begin position="1"/>
        <end position="11"/>
    </location>
</feature>
<organism evidence="2 3">
    <name type="scientific">Riccia fluitans</name>
    <dbReference type="NCBI Taxonomy" id="41844"/>
    <lineage>
        <taxon>Eukaryota</taxon>
        <taxon>Viridiplantae</taxon>
        <taxon>Streptophyta</taxon>
        <taxon>Embryophyta</taxon>
        <taxon>Marchantiophyta</taxon>
        <taxon>Marchantiopsida</taxon>
        <taxon>Marchantiidae</taxon>
        <taxon>Marchantiales</taxon>
        <taxon>Ricciaceae</taxon>
        <taxon>Riccia</taxon>
    </lineage>
</organism>
<feature type="compositionally biased region" description="Polar residues" evidence="1">
    <location>
        <begin position="12"/>
        <end position="25"/>
    </location>
</feature>
<dbReference type="Proteomes" id="UP001605036">
    <property type="component" value="Unassembled WGS sequence"/>
</dbReference>
<accession>A0ABD1Z9E0</accession>
<comment type="caution">
    <text evidence="2">The sequence shown here is derived from an EMBL/GenBank/DDBJ whole genome shotgun (WGS) entry which is preliminary data.</text>
</comment>
<proteinExistence type="predicted"/>
<evidence type="ECO:0000313" key="2">
    <source>
        <dbReference type="EMBL" id="KAL2644421.1"/>
    </source>
</evidence>
<evidence type="ECO:0000256" key="1">
    <source>
        <dbReference type="SAM" id="MobiDB-lite"/>
    </source>
</evidence>
<feature type="region of interest" description="Disordered" evidence="1">
    <location>
        <begin position="1"/>
        <end position="28"/>
    </location>
</feature>
<reference evidence="2 3" key="1">
    <citation type="submission" date="2024-09" db="EMBL/GenBank/DDBJ databases">
        <title>Chromosome-scale assembly of Riccia fluitans.</title>
        <authorList>
            <person name="Paukszto L."/>
            <person name="Sawicki J."/>
            <person name="Karawczyk K."/>
            <person name="Piernik-Szablinska J."/>
            <person name="Szczecinska M."/>
            <person name="Mazdziarz M."/>
        </authorList>
    </citation>
    <scope>NUCLEOTIDE SEQUENCE [LARGE SCALE GENOMIC DNA]</scope>
    <source>
        <strain evidence="2">Rf_01</strain>
        <tissue evidence="2">Aerial parts of the thallus</tissue>
    </source>
</reference>
<sequence>MEIRFRTKRLEQSTNTKAPISSPSCRATCVDRGGREQLLSSSRTKTDRVKQLLHEYHLLLRPIFYVKRPELKEERENRGVVEPYEKASELMARTSA</sequence>
<gene>
    <name evidence="2" type="ORF">R1flu_012008</name>
</gene>